<dbReference type="EC" id="1.2.1.88" evidence="9"/>
<keyword evidence="4 9" id="KW-0520">NAD</keyword>
<evidence type="ECO:0000313" key="12">
    <source>
        <dbReference type="EMBL" id="RSH94460.1"/>
    </source>
</evidence>
<dbReference type="FunFam" id="3.40.309.10:FF:000005">
    <property type="entry name" value="1-pyrroline-5-carboxylate dehydrogenase 1"/>
    <property type="match status" value="1"/>
</dbReference>
<feature type="active site" evidence="7">
    <location>
        <position position="297"/>
    </location>
</feature>
<comment type="caution">
    <text evidence="12">The sequence shown here is derived from an EMBL/GenBank/DDBJ whole genome shotgun (WGS) entry which is preliminary data.</text>
</comment>
<dbReference type="InterPro" id="IPR016160">
    <property type="entry name" value="Ald_DH_CS_CYS"/>
</dbReference>
<comment type="pathway">
    <text evidence="1 9">Amino-acid degradation; L-proline degradation into L-glutamate; L-glutamate from L-proline: step 2/2.</text>
</comment>
<comment type="catalytic activity">
    <reaction evidence="6 9">
        <text>L-glutamate 5-semialdehyde + NAD(+) + H2O = L-glutamate + NADH + 2 H(+)</text>
        <dbReference type="Rhea" id="RHEA:30235"/>
        <dbReference type="ChEBI" id="CHEBI:15377"/>
        <dbReference type="ChEBI" id="CHEBI:15378"/>
        <dbReference type="ChEBI" id="CHEBI:29985"/>
        <dbReference type="ChEBI" id="CHEBI:57540"/>
        <dbReference type="ChEBI" id="CHEBI:57945"/>
        <dbReference type="ChEBI" id="CHEBI:58066"/>
        <dbReference type="EC" id="1.2.1.88"/>
    </reaction>
</comment>
<dbReference type="PROSITE" id="PS00687">
    <property type="entry name" value="ALDEHYDE_DEHYDR_GLU"/>
    <property type="match status" value="1"/>
</dbReference>
<dbReference type="NCBIfam" id="TIGR01236">
    <property type="entry name" value="D1pyr5carbox1"/>
    <property type="match status" value="1"/>
</dbReference>
<dbReference type="PANTHER" id="PTHR42862:SF1">
    <property type="entry name" value="DELTA-1-PYRROLINE-5-CARBOXYLATE DEHYDROGENASE 2, ISOFORM A-RELATED"/>
    <property type="match status" value="1"/>
</dbReference>
<dbReference type="OrthoDB" id="5322683at2759"/>
<dbReference type="CDD" id="cd07123">
    <property type="entry name" value="ALDH_F4-17_P5CDH"/>
    <property type="match status" value="1"/>
</dbReference>
<dbReference type="InterPro" id="IPR015590">
    <property type="entry name" value="Aldehyde_DH_dom"/>
</dbReference>
<comment type="similarity">
    <text evidence="2 8">Belongs to the aldehyde dehydrogenase family.</text>
</comment>
<dbReference type="Pfam" id="PF00171">
    <property type="entry name" value="Aldedh"/>
    <property type="match status" value="1"/>
</dbReference>
<dbReference type="PROSITE" id="PS00070">
    <property type="entry name" value="ALDEHYDE_DEHYDR_CYS"/>
    <property type="match status" value="1"/>
</dbReference>
<keyword evidence="13" id="KW-1185">Reference proteome</keyword>
<dbReference type="InterPro" id="IPR016161">
    <property type="entry name" value="Ald_DH/histidinol_DH"/>
</dbReference>
<keyword evidence="5 9" id="KW-0642">Proline metabolism</keyword>
<organism evidence="12 13">
    <name type="scientific">Saitozyma podzolica</name>
    <dbReference type="NCBI Taxonomy" id="1890683"/>
    <lineage>
        <taxon>Eukaryota</taxon>
        <taxon>Fungi</taxon>
        <taxon>Dikarya</taxon>
        <taxon>Basidiomycota</taxon>
        <taxon>Agaricomycotina</taxon>
        <taxon>Tremellomycetes</taxon>
        <taxon>Tremellales</taxon>
        <taxon>Trimorphomycetaceae</taxon>
        <taxon>Saitozyma</taxon>
    </lineage>
</organism>
<dbReference type="GO" id="GO:0005759">
    <property type="term" value="C:mitochondrial matrix"/>
    <property type="evidence" value="ECO:0007669"/>
    <property type="project" value="TreeGrafter"/>
</dbReference>
<evidence type="ECO:0000256" key="3">
    <source>
        <dbReference type="ARBA" id="ARBA00023002"/>
    </source>
</evidence>
<dbReference type="EMBL" id="RSCD01000002">
    <property type="protein sequence ID" value="RSH94460.1"/>
    <property type="molecule type" value="Genomic_DNA"/>
</dbReference>
<dbReference type="STRING" id="1890683.A0A427YTL6"/>
<dbReference type="AlphaFoldDB" id="A0A427YTL6"/>
<evidence type="ECO:0000259" key="11">
    <source>
        <dbReference type="Pfam" id="PF00171"/>
    </source>
</evidence>
<reference evidence="12 13" key="1">
    <citation type="submission" date="2018-11" db="EMBL/GenBank/DDBJ databases">
        <title>Genome sequence of Saitozyma podzolica DSM 27192.</title>
        <authorList>
            <person name="Aliyu H."/>
            <person name="Gorte O."/>
            <person name="Ochsenreither K."/>
        </authorList>
    </citation>
    <scope>NUCLEOTIDE SEQUENCE [LARGE SCALE GENOMIC DNA]</scope>
    <source>
        <strain evidence="12 13">DSM 27192</strain>
    </source>
</reference>
<name>A0A427YTL6_9TREE</name>
<proteinExistence type="inferred from homology"/>
<evidence type="ECO:0000256" key="7">
    <source>
        <dbReference type="PROSITE-ProRule" id="PRU10007"/>
    </source>
</evidence>
<dbReference type="GO" id="GO:0010133">
    <property type="term" value="P:L-proline catabolic process to L-glutamate"/>
    <property type="evidence" value="ECO:0007669"/>
    <property type="project" value="UniProtKB-UniRule"/>
</dbReference>
<dbReference type="FunFam" id="3.40.605.10:FF:000006">
    <property type="entry name" value="1-pyrroline-5-carboxylate dehydrogenase"/>
    <property type="match status" value="1"/>
</dbReference>
<evidence type="ECO:0000256" key="9">
    <source>
        <dbReference type="RuleBase" id="RU366016"/>
    </source>
</evidence>
<dbReference type="Proteomes" id="UP000279259">
    <property type="component" value="Unassembled WGS sequence"/>
</dbReference>
<evidence type="ECO:0000256" key="1">
    <source>
        <dbReference type="ARBA" id="ARBA00004786"/>
    </source>
</evidence>
<dbReference type="InterPro" id="IPR050485">
    <property type="entry name" value="Proline_metab_enzyme"/>
</dbReference>
<dbReference type="SUPFAM" id="SSF53720">
    <property type="entry name" value="ALDH-like"/>
    <property type="match status" value="1"/>
</dbReference>
<dbReference type="Gene3D" id="3.40.605.10">
    <property type="entry name" value="Aldehyde Dehydrogenase, Chain A, domain 1"/>
    <property type="match status" value="1"/>
</dbReference>
<dbReference type="InterPro" id="IPR029510">
    <property type="entry name" value="Ald_DH_CS_GLU"/>
</dbReference>
<dbReference type="InterPro" id="IPR016162">
    <property type="entry name" value="Ald_DH_N"/>
</dbReference>
<feature type="domain" description="Aldehyde dehydrogenase" evidence="11">
    <location>
        <begin position="63"/>
        <end position="523"/>
    </location>
</feature>
<accession>A0A427YTL6</accession>
<evidence type="ECO:0000256" key="2">
    <source>
        <dbReference type="ARBA" id="ARBA00009986"/>
    </source>
</evidence>
<keyword evidence="3 8" id="KW-0560">Oxidoreductase</keyword>
<gene>
    <name evidence="12" type="primary">PUT2</name>
    <name evidence="12" type="ORF">EHS25_004263</name>
</gene>
<dbReference type="InterPro" id="IPR005931">
    <property type="entry name" value="P5CDH/ALDH4A1"/>
</dbReference>
<evidence type="ECO:0000256" key="8">
    <source>
        <dbReference type="RuleBase" id="RU003345"/>
    </source>
</evidence>
<evidence type="ECO:0000256" key="6">
    <source>
        <dbReference type="ARBA" id="ARBA00048142"/>
    </source>
</evidence>
<dbReference type="Gene3D" id="3.40.309.10">
    <property type="entry name" value="Aldehyde Dehydrogenase, Chain A, domain 2"/>
    <property type="match status" value="1"/>
</dbReference>
<dbReference type="PANTHER" id="PTHR42862">
    <property type="entry name" value="DELTA-1-PYRROLINE-5-CARBOXYLATE DEHYDROGENASE 1, ISOFORM A-RELATED"/>
    <property type="match status" value="1"/>
</dbReference>
<dbReference type="UniPathway" id="UPA00261">
    <property type="reaction ID" value="UER00374"/>
</dbReference>
<protein>
    <recommendedName>
        <fullName evidence="9 10">Multifunctional fusion protein</fullName>
    </recommendedName>
    <domain>
        <recommendedName>
            <fullName evidence="10">Delta-1-pyrroline-5-carboxylate dehydrogenase</fullName>
            <shortName evidence="10">P5C dehydrogenase</shortName>
        </recommendedName>
        <alternativeName>
            <fullName evidence="9">L-glutamate gamma-semialdehyde dehydrogenase</fullName>
        </alternativeName>
    </domain>
    <domain>
        <recommendedName>
            <fullName evidence="9">L-glutamate gamma-semialdehyde dehydrogenase</fullName>
            <ecNumber evidence="9">1.2.1.88</ecNumber>
        </recommendedName>
    </domain>
</protein>
<evidence type="ECO:0000256" key="10">
    <source>
        <dbReference type="RuleBase" id="RU366030"/>
    </source>
</evidence>
<dbReference type="GO" id="GO:0003842">
    <property type="term" value="F:L-glutamate gamma-semialdehyde dehydrogenase activity"/>
    <property type="evidence" value="ECO:0007669"/>
    <property type="project" value="UniProtKB-UniRule"/>
</dbReference>
<evidence type="ECO:0000313" key="13">
    <source>
        <dbReference type="Proteomes" id="UP000279259"/>
    </source>
</evidence>
<dbReference type="InterPro" id="IPR016163">
    <property type="entry name" value="Ald_DH_C"/>
</dbReference>
<evidence type="ECO:0000256" key="5">
    <source>
        <dbReference type="ARBA" id="ARBA00023062"/>
    </source>
</evidence>
<evidence type="ECO:0000256" key="4">
    <source>
        <dbReference type="ARBA" id="ARBA00023027"/>
    </source>
</evidence>
<sequence>MSSQLAAFRVPVIDNEPMRNYAPGSAERAGLQAAVDKMLSQAPFEVPCIIDGKTIKTGDVQTQIMPHDHARVLAKYHAATPELVQQAIDGALKAKTAWEELPWADRAAIFLKAADLIAGKYRYELMAATMLGQGKNAWQAEIDAAAELCDFFRFSVKYVEELYAQQPPRNSAGVWNRTEFRPLEGFVLAVTPFNFTAIGGNLVGAPVIVGNVCVWKPSPMATYSNFLVHKILLEAGMPPSVIQFVPGDAPKVVQQCIDSPKFASLHFTGSTHVFRDLWKKIASNLDIYKGYPRIVGETGGKNFHLYHPSADIQSGVVQAIRAAFEYSGQKCSALARVYVPRSLWEGGFQQTLVEQVNKITIGPCTSWDHFTGPVIAKHSFDKITGIIEKAKKDGGEVIAGGKWDDSKGFFVQPTVIVTKDPKSVSMTQEIFGPVMTVYVYEDADFESTCELIDTTTEYGLTGSIFATDRLALQRAAHLLRNAAGNFYINDKCTGAVVGQQPFGGARASGTNDKSGSINIFYRFISARSVKENFVAPTDYLYPSNLL</sequence>